<sequence length="129" mass="14563">MLNFTDQKAPKQLLCGEGWRIGFRSDVDIYKGLIGADSWAIELTEVEFKDFCKLASQLAETMQYMATELSDGEKVCCTLETEDICLEVNGYPHAFNLHFQLLTGRRSEGLWDEGAVPFLIEAIAHLLNK</sequence>
<dbReference type="Proteomes" id="UP000738376">
    <property type="component" value="Unassembled WGS sequence"/>
</dbReference>
<reference evidence="1 2" key="1">
    <citation type="submission" date="2020-03" db="EMBL/GenBank/DDBJ databases">
        <title>Draft Genome Sequence of 2-Methylisoborneol Producing Pseudanabaena yagii Strain GIHE-NHR1 Isolated from North Han River in South Korea.</title>
        <authorList>
            <person name="Jeong J."/>
        </authorList>
    </citation>
    <scope>NUCLEOTIDE SEQUENCE [LARGE SCALE GENOMIC DNA]</scope>
    <source>
        <strain evidence="1 2">GIHE-NHR1</strain>
    </source>
</reference>
<organism evidence="1 2">
    <name type="scientific">Pseudanabaena yagii GIHE-NHR1</name>
    <dbReference type="NCBI Taxonomy" id="2722753"/>
    <lineage>
        <taxon>Bacteria</taxon>
        <taxon>Bacillati</taxon>
        <taxon>Cyanobacteriota</taxon>
        <taxon>Cyanophyceae</taxon>
        <taxon>Pseudanabaenales</taxon>
        <taxon>Pseudanabaenaceae</taxon>
        <taxon>Pseudanabaena</taxon>
        <taxon>Pseudanabaena yagii</taxon>
    </lineage>
</organism>
<evidence type="ECO:0000313" key="1">
    <source>
        <dbReference type="EMBL" id="NMF59346.1"/>
    </source>
</evidence>
<gene>
    <name evidence="1" type="ORF">HC246_15295</name>
</gene>
<dbReference type="SUPFAM" id="SSF54447">
    <property type="entry name" value="ssDNA-binding transcriptional regulator domain"/>
    <property type="match status" value="1"/>
</dbReference>
<dbReference type="Gene3D" id="2.30.31.10">
    <property type="entry name" value="Transcriptional Coactivator Pc4, Chain A"/>
    <property type="match status" value="1"/>
</dbReference>
<protein>
    <submittedName>
        <fullName evidence="1">DUF1818 family protein</fullName>
    </submittedName>
</protein>
<dbReference type="InterPro" id="IPR009044">
    <property type="entry name" value="ssDNA-bd_transcriptional_reg"/>
</dbReference>
<proteinExistence type="predicted"/>
<name>A0ABX1LV42_9CYAN</name>
<evidence type="ECO:0000313" key="2">
    <source>
        <dbReference type="Proteomes" id="UP000738376"/>
    </source>
</evidence>
<accession>A0ABX1LV42</accession>
<keyword evidence="2" id="KW-1185">Reference proteome</keyword>
<dbReference type="Pfam" id="PF08848">
    <property type="entry name" value="DUF1818"/>
    <property type="match status" value="1"/>
</dbReference>
<dbReference type="InterPro" id="IPR014947">
    <property type="entry name" value="DUF1818"/>
</dbReference>
<dbReference type="EMBL" id="JAAVJL010000001">
    <property type="protein sequence ID" value="NMF59346.1"/>
    <property type="molecule type" value="Genomic_DNA"/>
</dbReference>
<dbReference type="RefSeq" id="WP_169364139.1">
    <property type="nucleotide sequence ID" value="NZ_JAAVJL010000001.1"/>
</dbReference>
<comment type="caution">
    <text evidence="1">The sequence shown here is derived from an EMBL/GenBank/DDBJ whole genome shotgun (WGS) entry which is preliminary data.</text>
</comment>